<accession>A0A8J7SGH4</accession>
<protein>
    <submittedName>
        <fullName evidence="2">Cyclic nucleotide-binding domain-containing protein</fullName>
    </submittedName>
</protein>
<dbReference type="GO" id="GO:0030552">
    <property type="term" value="F:cAMP binding"/>
    <property type="evidence" value="ECO:0007669"/>
    <property type="project" value="TreeGrafter"/>
</dbReference>
<dbReference type="GO" id="GO:0005952">
    <property type="term" value="C:cAMP-dependent protein kinase complex"/>
    <property type="evidence" value="ECO:0007669"/>
    <property type="project" value="InterPro"/>
</dbReference>
<feature type="domain" description="Cyclic nucleotide-binding" evidence="1">
    <location>
        <begin position="1"/>
        <end position="88"/>
    </location>
</feature>
<name>A0A8J7SGH4_9PROT</name>
<dbReference type="GO" id="GO:0004862">
    <property type="term" value="F:cAMP-dependent protein kinase inhibitor activity"/>
    <property type="evidence" value="ECO:0007669"/>
    <property type="project" value="TreeGrafter"/>
</dbReference>
<dbReference type="PROSITE" id="PS50042">
    <property type="entry name" value="CNMP_BINDING_3"/>
    <property type="match status" value="1"/>
</dbReference>
<dbReference type="PANTHER" id="PTHR11635">
    <property type="entry name" value="CAMP-DEPENDENT PROTEIN KINASE REGULATORY CHAIN"/>
    <property type="match status" value="1"/>
</dbReference>
<dbReference type="EMBL" id="JAGMWN010000001">
    <property type="protein sequence ID" value="MBP5855728.1"/>
    <property type="molecule type" value="Genomic_DNA"/>
</dbReference>
<dbReference type="Pfam" id="PF00027">
    <property type="entry name" value="cNMP_binding"/>
    <property type="match status" value="1"/>
</dbReference>
<dbReference type="InterPro" id="IPR018488">
    <property type="entry name" value="cNMP-bd_CS"/>
</dbReference>
<dbReference type="CDD" id="cd00038">
    <property type="entry name" value="CAP_ED"/>
    <property type="match status" value="1"/>
</dbReference>
<dbReference type="RefSeq" id="WP_210680304.1">
    <property type="nucleotide sequence ID" value="NZ_JAGMWN010000001.1"/>
</dbReference>
<dbReference type="PROSITE" id="PS00889">
    <property type="entry name" value="CNMP_BINDING_2"/>
    <property type="match status" value="1"/>
</dbReference>
<proteinExistence type="predicted"/>
<dbReference type="InterPro" id="IPR014710">
    <property type="entry name" value="RmlC-like_jellyroll"/>
</dbReference>
<reference evidence="2" key="1">
    <citation type="submission" date="2021-04" db="EMBL/GenBank/DDBJ databases">
        <authorList>
            <person name="Zhang D.-C."/>
        </authorList>
    </citation>
    <scope>NUCLEOTIDE SEQUENCE</scope>
    <source>
        <strain evidence="2">CGMCC 1.15697</strain>
    </source>
</reference>
<keyword evidence="3" id="KW-1185">Reference proteome</keyword>
<dbReference type="PANTHER" id="PTHR11635:SF152">
    <property type="entry name" value="CAMP-DEPENDENT PROTEIN KINASE TYPE I REGULATORY SUBUNIT-RELATED"/>
    <property type="match status" value="1"/>
</dbReference>
<dbReference type="AlphaFoldDB" id="A0A8J7SGH4"/>
<dbReference type="Proteomes" id="UP000672602">
    <property type="component" value="Unassembled WGS sequence"/>
</dbReference>
<dbReference type="GO" id="GO:0034236">
    <property type="term" value="F:protein kinase A catalytic subunit binding"/>
    <property type="evidence" value="ECO:0007669"/>
    <property type="project" value="TreeGrafter"/>
</dbReference>
<dbReference type="InterPro" id="IPR018490">
    <property type="entry name" value="cNMP-bd_dom_sf"/>
</dbReference>
<organism evidence="2 3">
    <name type="scientific">Marivibrio halodurans</name>
    <dbReference type="NCBI Taxonomy" id="2039722"/>
    <lineage>
        <taxon>Bacteria</taxon>
        <taxon>Pseudomonadati</taxon>
        <taxon>Pseudomonadota</taxon>
        <taxon>Alphaproteobacteria</taxon>
        <taxon>Rhodospirillales</taxon>
        <taxon>Rhodospirillaceae</taxon>
        <taxon>Marivibrio</taxon>
    </lineage>
</organism>
<sequence>MSDTASALGKRRFEAGDIIFMEGDPGTETFLIQTGRVGLMKRGADGLFEPLATLGPGQVFGEMALATKRPRAAGARALEDCQVIAVSRAHIDEKLKDADPFIAALFRILAGNLESTLDRKREVERAGRPRTDAVLKGRQEALDRAMDDLTGA</sequence>
<dbReference type="InterPro" id="IPR050503">
    <property type="entry name" value="cAMP-dep_PK_reg_su-like"/>
</dbReference>
<dbReference type="GO" id="GO:0005829">
    <property type="term" value="C:cytosol"/>
    <property type="evidence" value="ECO:0007669"/>
    <property type="project" value="TreeGrafter"/>
</dbReference>
<dbReference type="Gene3D" id="2.60.120.10">
    <property type="entry name" value="Jelly Rolls"/>
    <property type="match status" value="1"/>
</dbReference>
<evidence type="ECO:0000313" key="2">
    <source>
        <dbReference type="EMBL" id="MBP5855728.1"/>
    </source>
</evidence>
<gene>
    <name evidence="2" type="ORF">KAJ83_01810</name>
</gene>
<comment type="caution">
    <text evidence="2">The sequence shown here is derived from an EMBL/GenBank/DDBJ whole genome shotgun (WGS) entry which is preliminary data.</text>
</comment>
<dbReference type="SMART" id="SM00100">
    <property type="entry name" value="cNMP"/>
    <property type="match status" value="1"/>
</dbReference>
<dbReference type="SUPFAM" id="SSF51206">
    <property type="entry name" value="cAMP-binding domain-like"/>
    <property type="match status" value="1"/>
</dbReference>
<evidence type="ECO:0000313" key="3">
    <source>
        <dbReference type="Proteomes" id="UP000672602"/>
    </source>
</evidence>
<dbReference type="InterPro" id="IPR000595">
    <property type="entry name" value="cNMP-bd_dom"/>
</dbReference>
<evidence type="ECO:0000259" key="1">
    <source>
        <dbReference type="PROSITE" id="PS50042"/>
    </source>
</evidence>